<dbReference type="InterPro" id="IPR019151">
    <property type="entry name" value="Proteasome_assmbl_chaperone_2"/>
</dbReference>
<evidence type="ECO:0000313" key="2">
    <source>
        <dbReference type="EMBL" id="MBI3126184.1"/>
    </source>
</evidence>
<proteinExistence type="predicted"/>
<sequence>MDHLHIEEVPPLRSPTLLMAFAGWNDASSAATTAASFIAQEVGGRRFAHIESDIFYNFQDMRPLVTLDERGMRKITWPSNAFYACRTPNLDHDLVVFLGVEPHLQWKRFSGLVLDMARRLNVRIVVTLGALLADVYHGASVRITGSSTNPELRERLGLRPSRYEGPTGIVGILNSLFKDENLPAVSVWANTPHYVNVSPNPKAALALIERMSDFLSIAFDVSGLVAGTREFEEKVDQALASNQAVRDYVEQLRLRSGDEEEPGDLPSGEDLARELEKYLRERRRGEGGEKPGEKG</sequence>
<evidence type="ECO:0000256" key="1">
    <source>
        <dbReference type="SAM" id="MobiDB-lite"/>
    </source>
</evidence>
<dbReference type="Pfam" id="PF09754">
    <property type="entry name" value="PAC2"/>
    <property type="match status" value="1"/>
</dbReference>
<dbReference type="InterPro" id="IPR038389">
    <property type="entry name" value="PSMG2_sf"/>
</dbReference>
<evidence type="ECO:0000313" key="3">
    <source>
        <dbReference type="Proteomes" id="UP000782312"/>
    </source>
</evidence>
<feature type="compositionally biased region" description="Basic and acidic residues" evidence="1">
    <location>
        <begin position="270"/>
        <end position="295"/>
    </location>
</feature>
<dbReference type="Gene3D" id="3.40.50.10900">
    <property type="entry name" value="PAC-like subunit"/>
    <property type="match status" value="1"/>
</dbReference>
<accession>A0A932HYR8</accession>
<comment type="caution">
    <text evidence="2">The sequence shown here is derived from an EMBL/GenBank/DDBJ whole genome shotgun (WGS) entry which is preliminary data.</text>
</comment>
<dbReference type="SUPFAM" id="SSF159659">
    <property type="entry name" value="Cgl1923-like"/>
    <property type="match status" value="1"/>
</dbReference>
<protein>
    <submittedName>
        <fullName evidence="2">PAC2 family protein</fullName>
    </submittedName>
</protein>
<dbReference type="PIRSF" id="PIRSF028754">
    <property type="entry name" value="UCP028754"/>
    <property type="match status" value="1"/>
</dbReference>
<dbReference type="EMBL" id="JACPUR010000001">
    <property type="protein sequence ID" value="MBI3126184.1"/>
    <property type="molecule type" value="Genomic_DNA"/>
</dbReference>
<dbReference type="PANTHER" id="PTHR35610">
    <property type="entry name" value="3-ISOPROPYLMALATE DEHYDRATASE-RELATED"/>
    <property type="match status" value="1"/>
</dbReference>
<reference evidence="2" key="1">
    <citation type="submission" date="2020-07" db="EMBL/GenBank/DDBJ databases">
        <title>Huge and variable diversity of episymbiotic CPR bacteria and DPANN archaea in groundwater ecosystems.</title>
        <authorList>
            <person name="He C.Y."/>
            <person name="Keren R."/>
            <person name="Whittaker M."/>
            <person name="Farag I.F."/>
            <person name="Doudna J."/>
            <person name="Cate J.H.D."/>
            <person name="Banfield J.F."/>
        </authorList>
    </citation>
    <scope>NUCLEOTIDE SEQUENCE</scope>
    <source>
        <strain evidence="2">NC_groundwater_763_Ag_S-0.2um_68_21</strain>
    </source>
</reference>
<dbReference type="Proteomes" id="UP000782312">
    <property type="component" value="Unassembled WGS sequence"/>
</dbReference>
<dbReference type="AlphaFoldDB" id="A0A932HYR8"/>
<gene>
    <name evidence="2" type="ORF">HYZ11_01095</name>
</gene>
<name>A0A932HYR8_UNCTE</name>
<dbReference type="InterPro" id="IPR008492">
    <property type="entry name" value="Rv2714-like"/>
</dbReference>
<organism evidence="2 3">
    <name type="scientific">Tectimicrobiota bacterium</name>
    <dbReference type="NCBI Taxonomy" id="2528274"/>
    <lineage>
        <taxon>Bacteria</taxon>
        <taxon>Pseudomonadati</taxon>
        <taxon>Nitrospinota/Tectimicrobiota group</taxon>
        <taxon>Candidatus Tectimicrobiota</taxon>
    </lineage>
</organism>
<feature type="region of interest" description="Disordered" evidence="1">
    <location>
        <begin position="253"/>
        <end position="295"/>
    </location>
</feature>